<dbReference type="InterPro" id="IPR004089">
    <property type="entry name" value="MCPsignal_dom"/>
</dbReference>
<dbReference type="Proteomes" id="UP000260680">
    <property type="component" value="Unassembled WGS sequence"/>
</dbReference>
<dbReference type="EMBL" id="QOHO01000049">
    <property type="protein sequence ID" value="RFZ77962.1"/>
    <property type="molecule type" value="Genomic_DNA"/>
</dbReference>
<dbReference type="SMART" id="SM00283">
    <property type="entry name" value="MA"/>
    <property type="match status" value="1"/>
</dbReference>
<dbReference type="SUPFAM" id="SSF58104">
    <property type="entry name" value="Methyl-accepting chemotaxis protein (MCP) signaling domain"/>
    <property type="match status" value="1"/>
</dbReference>
<dbReference type="InterPro" id="IPR004090">
    <property type="entry name" value="Chemotax_Me-accpt_rcpt"/>
</dbReference>
<evidence type="ECO:0000313" key="6">
    <source>
        <dbReference type="EMBL" id="RFZ77962.1"/>
    </source>
</evidence>
<proteinExistence type="inferred from homology"/>
<evidence type="ECO:0000256" key="3">
    <source>
        <dbReference type="PROSITE-ProRule" id="PRU00284"/>
    </source>
</evidence>
<dbReference type="PANTHER" id="PTHR32089:SF112">
    <property type="entry name" value="LYSOZYME-LIKE PROTEIN-RELATED"/>
    <property type="match status" value="1"/>
</dbReference>
<dbReference type="Pfam" id="PF00015">
    <property type="entry name" value="MCPsignal"/>
    <property type="match status" value="1"/>
</dbReference>
<protein>
    <submittedName>
        <fullName evidence="6">Chemotaxis protein</fullName>
    </submittedName>
</protein>
<dbReference type="GO" id="GO:0006935">
    <property type="term" value="P:chemotaxis"/>
    <property type="evidence" value="ECO:0007669"/>
    <property type="project" value="InterPro"/>
</dbReference>
<comment type="similarity">
    <text evidence="2">Belongs to the methyl-accepting chemotaxis (MCP) protein family.</text>
</comment>
<dbReference type="OrthoDB" id="9816519at2"/>
<dbReference type="RefSeq" id="WP_117417858.1">
    <property type="nucleotide sequence ID" value="NZ_BRPJ01000037.1"/>
</dbReference>
<dbReference type="EMBL" id="BRPJ01000037">
    <property type="protein sequence ID" value="GLB30522.1"/>
    <property type="molecule type" value="Genomic_DNA"/>
</dbReference>
<reference evidence="6 7" key="1">
    <citation type="submission" date="2018-07" db="EMBL/GenBank/DDBJ databases">
        <title>New species, Clostridium PI-S10-A1B.</title>
        <authorList>
            <person name="Krishna G."/>
            <person name="Summeta K."/>
            <person name="Shikha S."/>
            <person name="Prabhu P.B."/>
            <person name="Suresh K."/>
        </authorList>
    </citation>
    <scope>NUCLEOTIDE SEQUENCE [LARGE SCALE GENOMIC DNA]</scope>
    <source>
        <strain evidence="6 7">PI-S10-A1B</strain>
    </source>
</reference>
<evidence type="ECO:0000259" key="4">
    <source>
        <dbReference type="PROSITE" id="PS50111"/>
    </source>
</evidence>
<reference evidence="5 8" key="2">
    <citation type="journal article" date="2024" name="Int. J. Syst. Evol. Microbiol.">
        <title>Lacrimispora brassicae sp. nov. isolated from fermented cabbage, and proposal of Clostridium indicum Gundawar et al. 2019 and Clostridium methoxybenzovorans Mechichi et al. 1999 as heterotypic synonyms of Lacrimispora amygdalina (Parshina et al. 2003) Haas and Blanchard 2020 and Lacrimispora indolis (McClung and McCoy 1957) Haas and Blanchard 2020, respectively.</title>
        <authorList>
            <person name="Kobayashi H."/>
            <person name="Tanizawa Y."/>
            <person name="Sakamoto M."/>
            <person name="Ohkuma M."/>
            <person name="Tohno M."/>
        </authorList>
    </citation>
    <scope>NUCLEOTIDE SEQUENCE [LARGE SCALE GENOMIC DNA]</scope>
    <source>
        <strain evidence="5 8">DSM 12857</strain>
    </source>
</reference>
<evidence type="ECO:0000256" key="2">
    <source>
        <dbReference type="ARBA" id="ARBA00029447"/>
    </source>
</evidence>
<dbReference type="GO" id="GO:0004888">
    <property type="term" value="F:transmembrane signaling receptor activity"/>
    <property type="evidence" value="ECO:0007669"/>
    <property type="project" value="InterPro"/>
</dbReference>
<dbReference type="PROSITE" id="PS50111">
    <property type="entry name" value="CHEMOTAXIS_TRANSDUC_2"/>
    <property type="match status" value="1"/>
</dbReference>
<dbReference type="Proteomes" id="UP001419084">
    <property type="component" value="Unassembled WGS sequence"/>
</dbReference>
<dbReference type="PANTHER" id="PTHR32089">
    <property type="entry name" value="METHYL-ACCEPTING CHEMOTAXIS PROTEIN MCPB"/>
    <property type="match status" value="1"/>
</dbReference>
<evidence type="ECO:0000313" key="8">
    <source>
        <dbReference type="Proteomes" id="UP001419084"/>
    </source>
</evidence>
<keyword evidence="1 3" id="KW-0807">Transducer</keyword>
<evidence type="ECO:0000256" key="1">
    <source>
        <dbReference type="ARBA" id="ARBA00023224"/>
    </source>
</evidence>
<dbReference type="PRINTS" id="PR00260">
    <property type="entry name" value="CHEMTRNSDUCR"/>
</dbReference>
<feature type="domain" description="Methyl-accepting transducer" evidence="4">
    <location>
        <begin position="35"/>
        <end position="271"/>
    </location>
</feature>
<evidence type="ECO:0000313" key="7">
    <source>
        <dbReference type="Proteomes" id="UP000260680"/>
    </source>
</evidence>
<name>A0A3E2NAF7_9FIRM</name>
<accession>A0A3E2NAF7</accession>
<comment type="caution">
    <text evidence="6">The sequence shown here is derived from an EMBL/GenBank/DDBJ whole genome shotgun (WGS) entry which is preliminary data.</text>
</comment>
<evidence type="ECO:0000313" key="5">
    <source>
        <dbReference type="EMBL" id="GLB30522.1"/>
    </source>
</evidence>
<sequence length="315" mass="35158">MFNYGHDKKLINEAQNRSEDTQELIGDLAIDADRNMNGLLKEEGNLTHGLNELLAGTEFTLNEIHKVEMQLKRLDDSINTTNDSVDAVSGSLKVSAEAIEDTRNAYLRMSNKMDEVSNVFKDFYSLFELLKLQYNEITGFTNMITSVAQQTRLLSFNASIEAARAGSAGVGFAVVSNEIKKLSDESQKNADDIIESLKNMTETFEKLIEKSSDGGKVVKEAKSMVEESEKLIDGIVEAENHVGIKVTHVKESQSTNLEAVKNITENMANVAHKSAEERLKLNELVTGVNRKTKFYSYILNHLDQIKNIIKSCTVR</sequence>
<dbReference type="GO" id="GO:0007165">
    <property type="term" value="P:signal transduction"/>
    <property type="evidence" value="ECO:0007669"/>
    <property type="project" value="UniProtKB-KW"/>
</dbReference>
<keyword evidence="8" id="KW-1185">Reference proteome</keyword>
<dbReference type="Gene3D" id="1.10.287.950">
    <property type="entry name" value="Methyl-accepting chemotaxis protein"/>
    <property type="match status" value="1"/>
</dbReference>
<dbReference type="AlphaFoldDB" id="A0A3E2NAF7"/>
<organism evidence="6 7">
    <name type="scientific">Lacrimispora amygdalina</name>
    <dbReference type="NCBI Taxonomy" id="253257"/>
    <lineage>
        <taxon>Bacteria</taxon>
        <taxon>Bacillati</taxon>
        <taxon>Bacillota</taxon>
        <taxon>Clostridia</taxon>
        <taxon>Lachnospirales</taxon>
        <taxon>Lachnospiraceae</taxon>
        <taxon>Lacrimispora</taxon>
    </lineage>
</organism>
<dbReference type="GO" id="GO:0016020">
    <property type="term" value="C:membrane"/>
    <property type="evidence" value="ECO:0007669"/>
    <property type="project" value="InterPro"/>
</dbReference>
<gene>
    <name evidence="6" type="ORF">DS742_15345</name>
    <name evidence="5" type="ORF">LAD12857_24450</name>
</gene>